<dbReference type="OrthoDB" id="5352400at2759"/>
<keyword evidence="1" id="KW-0472">Membrane</keyword>
<evidence type="ECO:0000313" key="2">
    <source>
        <dbReference type="EMBL" id="ORY19230.1"/>
    </source>
</evidence>
<gene>
    <name evidence="2" type="ORF">BCR34DRAFT_208722</name>
</gene>
<dbReference type="Proteomes" id="UP000193144">
    <property type="component" value="Unassembled WGS sequence"/>
</dbReference>
<feature type="transmembrane region" description="Helical" evidence="1">
    <location>
        <begin position="102"/>
        <end position="123"/>
    </location>
</feature>
<evidence type="ECO:0000313" key="3">
    <source>
        <dbReference type="Proteomes" id="UP000193144"/>
    </source>
</evidence>
<evidence type="ECO:0000256" key="1">
    <source>
        <dbReference type="SAM" id="Phobius"/>
    </source>
</evidence>
<reference evidence="2 3" key="1">
    <citation type="submission" date="2016-07" db="EMBL/GenBank/DDBJ databases">
        <title>Pervasive Adenine N6-methylation of Active Genes in Fungi.</title>
        <authorList>
            <consortium name="DOE Joint Genome Institute"/>
            <person name="Mondo S.J."/>
            <person name="Dannebaum R.O."/>
            <person name="Kuo R.C."/>
            <person name="Labutti K."/>
            <person name="Haridas S."/>
            <person name="Kuo A."/>
            <person name="Salamov A."/>
            <person name="Ahrendt S.R."/>
            <person name="Lipzen A."/>
            <person name="Sullivan W."/>
            <person name="Andreopoulos W.B."/>
            <person name="Clum A."/>
            <person name="Lindquist E."/>
            <person name="Daum C."/>
            <person name="Ramamoorthy G.K."/>
            <person name="Gryganskyi A."/>
            <person name="Culley D."/>
            <person name="Magnuson J.K."/>
            <person name="James T.Y."/>
            <person name="O'Malley M.A."/>
            <person name="Stajich J.E."/>
            <person name="Spatafora J.W."/>
            <person name="Visel A."/>
            <person name="Grigoriev I.V."/>
        </authorList>
    </citation>
    <scope>NUCLEOTIDE SEQUENCE [LARGE SCALE GENOMIC DNA]</scope>
    <source>
        <strain evidence="2 3">CBS 115471</strain>
    </source>
</reference>
<sequence length="209" mass="23613">MSAHSLTAISSTLELLLLMTVFILFVCAYPDTYRSNLWAEGGRRGWNSDPQQRVYDFANYRPLRDIPLIWDQQLTDSNLATSIVSLVAWAAKLLWKLRGYRFVGVTLTYDALLCALWGCAIASQSSSDLTDANHLSFRPWYLEKSCGAVHTPVRKYCVCAKFSFGFSVLTSAFFGLRACMVILRQVYLCGQRRALENPMKGPLRSESMI</sequence>
<keyword evidence="1" id="KW-1133">Transmembrane helix</keyword>
<evidence type="ECO:0008006" key="4">
    <source>
        <dbReference type="Google" id="ProtNLM"/>
    </source>
</evidence>
<dbReference type="EMBL" id="MCFA01000003">
    <property type="protein sequence ID" value="ORY19230.1"/>
    <property type="molecule type" value="Genomic_DNA"/>
</dbReference>
<protein>
    <recommendedName>
        <fullName evidence="4">MARVEL domain-containing protein</fullName>
    </recommendedName>
</protein>
<feature type="transmembrane region" description="Helical" evidence="1">
    <location>
        <begin position="6"/>
        <end position="29"/>
    </location>
</feature>
<accession>A0A1Y2AAA3</accession>
<feature type="transmembrane region" description="Helical" evidence="1">
    <location>
        <begin position="162"/>
        <end position="183"/>
    </location>
</feature>
<proteinExistence type="predicted"/>
<keyword evidence="3" id="KW-1185">Reference proteome</keyword>
<name>A0A1Y2AAA3_9PLEO</name>
<organism evidence="2 3">
    <name type="scientific">Clohesyomyces aquaticus</name>
    <dbReference type="NCBI Taxonomy" id="1231657"/>
    <lineage>
        <taxon>Eukaryota</taxon>
        <taxon>Fungi</taxon>
        <taxon>Dikarya</taxon>
        <taxon>Ascomycota</taxon>
        <taxon>Pezizomycotina</taxon>
        <taxon>Dothideomycetes</taxon>
        <taxon>Pleosporomycetidae</taxon>
        <taxon>Pleosporales</taxon>
        <taxon>Lindgomycetaceae</taxon>
        <taxon>Clohesyomyces</taxon>
    </lineage>
</organism>
<keyword evidence="1" id="KW-0812">Transmembrane</keyword>
<dbReference type="AlphaFoldDB" id="A0A1Y2AAA3"/>
<comment type="caution">
    <text evidence="2">The sequence shown here is derived from an EMBL/GenBank/DDBJ whole genome shotgun (WGS) entry which is preliminary data.</text>
</comment>